<dbReference type="NCBIfam" id="TIGR01640">
    <property type="entry name" value="F_box_assoc_1"/>
    <property type="match status" value="1"/>
</dbReference>
<keyword evidence="3" id="KW-1185">Reference proteome</keyword>
<name>A0A7J8SUJ0_GOSDV</name>
<dbReference type="PANTHER" id="PTHR31672">
    <property type="entry name" value="BNACNNG10540D PROTEIN"/>
    <property type="match status" value="1"/>
</dbReference>
<dbReference type="EMBL" id="JABFAC010000011">
    <property type="protein sequence ID" value="MBA0629758.1"/>
    <property type="molecule type" value="Genomic_DNA"/>
</dbReference>
<feature type="domain" description="F-box associated beta-propeller type 1" evidence="1">
    <location>
        <begin position="53"/>
        <end position="167"/>
    </location>
</feature>
<sequence length="191" mass="22345">MVLVMDNSVYKNLQRIRLPFGTHQPEFKILPPSSIQHRPYLSPVEAYLALNNVTFDYVALGFDSKTNDYKVIRFVCFTYYHNPFVTRTFVNIEEEQRYAYPHYEFQVELYSSRSDSWKEIPCPNHTPTDSNYLDGICYWKTNTEACLGLILPFDLTNEEFSILPFPEMGRSCLQYNDNVVVFNGSLNVIAY</sequence>
<dbReference type="Proteomes" id="UP000593561">
    <property type="component" value="Unassembled WGS sequence"/>
</dbReference>
<gene>
    <name evidence="2" type="ORF">Godav_024263</name>
</gene>
<evidence type="ECO:0000313" key="2">
    <source>
        <dbReference type="EMBL" id="MBA0629758.1"/>
    </source>
</evidence>
<organism evidence="2 3">
    <name type="scientific">Gossypium davidsonii</name>
    <name type="common">Davidson's cotton</name>
    <name type="synonym">Gossypium klotzschianum subsp. davidsonii</name>
    <dbReference type="NCBI Taxonomy" id="34287"/>
    <lineage>
        <taxon>Eukaryota</taxon>
        <taxon>Viridiplantae</taxon>
        <taxon>Streptophyta</taxon>
        <taxon>Embryophyta</taxon>
        <taxon>Tracheophyta</taxon>
        <taxon>Spermatophyta</taxon>
        <taxon>Magnoliopsida</taxon>
        <taxon>eudicotyledons</taxon>
        <taxon>Gunneridae</taxon>
        <taxon>Pentapetalae</taxon>
        <taxon>rosids</taxon>
        <taxon>malvids</taxon>
        <taxon>Malvales</taxon>
        <taxon>Malvaceae</taxon>
        <taxon>Malvoideae</taxon>
        <taxon>Gossypium</taxon>
    </lineage>
</organism>
<dbReference type="InterPro" id="IPR017451">
    <property type="entry name" value="F-box-assoc_interact_dom"/>
</dbReference>
<evidence type="ECO:0000259" key="1">
    <source>
        <dbReference type="Pfam" id="PF07734"/>
    </source>
</evidence>
<dbReference type="PANTHER" id="PTHR31672:SF13">
    <property type="entry name" value="F-BOX PROTEIN CPR30-LIKE"/>
    <property type="match status" value="1"/>
</dbReference>
<evidence type="ECO:0000313" key="3">
    <source>
        <dbReference type="Proteomes" id="UP000593561"/>
    </source>
</evidence>
<dbReference type="AlphaFoldDB" id="A0A7J8SUJ0"/>
<proteinExistence type="predicted"/>
<protein>
    <recommendedName>
        <fullName evidence="1">F-box associated beta-propeller type 1 domain-containing protein</fullName>
    </recommendedName>
</protein>
<reference evidence="2 3" key="1">
    <citation type="journal article" date="2019" name="Genome Biol. Evol.">
        <title>Insights into the evolution of the New World diploid cottons (Gossypium, subgenus Houzingenia) based on genome sequencing.</title>
        <authorList>
            <person name="Grover C.E."/>
            <person name="Arick M.A. 2nd"/>
            <person name="Thrash A."/>
            <person name="Conover J.L."/>
            <person name="Sanders W.S."/>
            <person name="Peterson D.G."/>
            <person name="Frelichowski J.E."/>
            <person name="Scheffler J.A."/>
            <person name="Scheffler B.E."/>
            <person name="Wendel J.F."/>
        </authorList>
    </citation>
    <scope>NUCLEOTIDE SEQUENCE [LARGE SCALE GENOMIC DNA]</scope>
    <source>
        <strain evidence="2">27</strain>
        <tissue evidence="2">Leaf</tissue>
    </source>
</reference>
<comment type="caution">
    <text evidence="2">The sequence shown here is derived from an EMBL/GenBank/DDBJ whole genome shotgun (WGS) entry which is preliminary data.</text>
</comment>
<accession>A0A7J8SUJ0</accession>
<dbReference type="Pfam" id="PF07734">
    <property type="entry name" value="FBA_1"/>
    <property type="match status" value="1"/>
</dbReference>
<dbReference type="InterPro" id="IPR050796">
    <property type="entry name" value="SCF_F-box_component"/>
</dbReference>
<dbReference type="InterPro" id="IPR006527">
    <property type="entry name" value="F-box-assoc_dom_typ1"/>
</dbReference>